<dbReference type="InterPro" id="IPR045340">
    <property type="entry name" value="DUF6533"/>
</dbReference>
<feature type="transmembrane region" description="Helical" evidence="1">
    <location>
        <begin position="51"/>
        <end position="71"/>
    </location>
</feature>
<organism evidence="3 4">
    <name type="scientific">Collybiopsis confluens</name>
    <dbReference type="NCBI Taxonomy" id="2823264"/>
    <lineage>
        <taxon>Eukaryota</taxon>
        <taxon>Fungi</taxon>
        <taxon>Dikarya</taxon>
        <taxon>Basidiomycota</taxon>
        <taxon>Agaricomycotina</taxon>
        <taxon>Agaricomycetes</taxon>
        <taxon>Agaricomycetidae</taxon>
        <taxon>Agaricales</taxon>
        <taxon>Marasmiineae</taxon>
        <taxon>Omphalotaceae</taxon>
        <taxon>Collybiopsis</taxon>
    </lineage>
</organism>
<keyword evidence="1" id="KW-0472">Membrane</keyword>
<dbReference type="OrthoDB" id="3350812at2759"/>
<dbReference type="Proteomes" id="UP000518752">
    <property type="component" value="Unassembled WGS sequence"/>
</dbReference>
<proteinExistence type="predicted"/>
<dbReference type="Pfam" id="PF20151">
    <property type="entry name" value="DUF6533"/>
    <property type="match status" value="1"/>
</dbReference>
<evidence type="ECO:0000259" key="2">
    <source>
        <dbReference type="Pfam" id="PF20151"/>
    </source>
</evidence>
<comment type="caution">
    <text evidence="3">The sequence shown here is derived from an EMBL/GenBank/DDBJ whole genome shotgun (WGS) entry which is preliminary data.</text>
</comment>
<protein>
    <recommendedName>
        <fullName evidence="2">DUF6533 domain-containing protein</fullName>
    </recommendedName>
</protein>
<feature type="domain" description="DUF6533" evidence="2">
    <location>
        <begin position="15"/>
        <end position="61"/>
    </location>
</feature>
<reference evidence="3 4" key="1">
    <citation type="journal article" date="2020" name="ISME J.">
        <title>Uncovering the hidden diversity of litter-decomposition mechanisms in mushroom-forming fungi.</title>
        <authorList>
            <person name="Floudas D."/>
            <person name="Bentzer J."/>
            <person name="Ahren D."/>
            <person name="Johansson T."/>
            <person name="Persson P."/>
            <person name="Tunlid A."/>
        </authorList>
    </citation>
    <scope>NUCLEOTIDE SEQUENCE [LARGE SCALE GENOMIC DNA]</scope>
    <source>
        <strain evidence="3 4">CBS 406.79</strain>
    </source>
</reference>
<keyword evidence="1" id="KW-0812">Transmembrane</keyword>
<feature type="transmembrane region" description="Helical" evidence="1">
    <location>
        <begin position="101"/>
        <end position="125"/>
    </location>
</feature>
<keyword evidence="4" id="KW-1185">Reference proteome</keyword>
<keyword evidence="1" id="KW-1133">Transmembrane helix</keyword>
<feature type="transmembrane region" description="Helical" evidence="1">
    <location>
        <begin position="182"/>
        <end position="201"/>
    </location>
</feature>
<evidence type="ECO:0000256" key="1">
    <source>
        <dbReference type="SAM" id="Phobius"/>
    </source>
</evidence>
<feature type="transmembrane region" description="Helical" evidence="1">
    <location>
        <begin position="12"/>
        <end position="30"/>
    </location>
</feature>
<evidence type="ECO:0000313" key="3">
    <source>
        <dbReference type="EMBL" id="KAF5356657.1"/>
    </source>
</evidence>
<feature type="transmembrane region" description="Helical" evidence="1">
    <location>
        <begin position="222"/>
        <end position="241"/>
    </location>
</feature>
<sequence>MADLSLAVDLQVVTYVTVSFLTLLFYDWIICFNQEEKITRIWMSRWSLIKVLYLIVRYAPFAALIIAVYGAGARTERLAVVCSLMSMNIGIKCPDRPHYRLFLTISILPVFSGAVIGFADLILMLRTYSIYNKSRRILAILALSWIAVAAVCGWAVTKYTHSLNVGHVKDAPNICFLSNEPGLGLVMYISLLAAEIVWKTFDSYLKSNFHFGQVMSMIYCEGLFFYFLIIPFTIGNAAVVLAAPTGYLSLLDSPLTVMHAIFCCRLVLHVREIDALEDEDESDELLPAFIIEVIEPYMSGKGPRYFVPLSCDADAGEVKTQGIVDLTGSERGTAIDNDGLAPEAKRKEI</sequence>
<name>A0A8H5G1K4_9AGAR</name>
<dbReference type="AlphaFoldDB" id="A0A8H5G1K4"/>
<gene>
    <name evidence="3" type="ORF">D9757_013210</name>
</gene>
<accession>A0A8H5G1K4</accession>
<evidence type="ECO:0000313" key="4">
    <source>
        <dbReference type="Proteomes" id="UP000518752"/>
    </source>
</evidence>
<feature type="transmembrane region" description="Helical" evidence="1">
    <location>
        <begin position="137"/>
        <end position="156"/>
    </location>
</feature>
<dbReference type="EMBL" id="JAACJN010000242">
    <property type="protein sequence ID" value="KAF5356657.1"/>
    <property type="molecule type" value="Genomic_DNA"/>
</dbReference>